<keyword evidence="3" id="KW-0804">Transcription</keyword>
<dbReference type="PANTHER" id="PTHR43280:SF2">
    <property type="entry name" value="HTH-TYPE TRANSCRIPTIONAL REGULATOR EXSA"/>
    <property type="match status" value="1"/>
</dbReference>
<dbReference type="InterPro" id="IPR009057">
    <property type="entry name" value="Homeodomain-like_sf"/>
</dbReference>
<keyword evidence="1" id="KW-0805">Transcription regulation</keyword>
<evidence type="ECO:0000313" key="5">
    <source>
        <dbReference type="EMBL" id="EDY18296.1"/>
    </source>
</evidence>
<keyword evidence="2" id="KW-0238">DNA-binding</keyword>
<accession>B4D591</accession>
<keyword evidence="6" id="KW-1185">Reference proteome</keyword>
<dbReference type="EMBL" id="ABVL01000013">
    <property type="protein sequence ID" value="EDY18296.1"/>
    <property type="molecule type" value="Genomic_DNA"/>
</dbReference>
<dbReference type="SMART" id="SM00342">
    <property type="entry name" value="HTH_ARAC"/>
    <property type="match status" value="1"/>
</dbReference>
<dbReference type="InterPro" id="IPR018060">
    <property type="entry name" value="HTH_AraC"/>
</dbReference>
<dbReference type="InterPro" id="IPR037923">
    <property type="entry name" value="HTH-like"/>
</dbReference>
<dbReference type="PANTHER" id="PTHR43280">
    <property type="entry name" value="ARAC-FAMILY TRANSCRIPTIONAL REGULATOR"/>
    <property type="match status" value="1"/>
</dbReference>
<dbReference type="PRINTS" id="PR00032">
    <property type="entry name" value="HTHARAC"/>
</dbReference>
<dbReference type="InterPro" id="IPR020449">
    <property type="entry name" value="Tscrpt_reg_AraC-type_HTH"/>
</dbReference>
<dbReference type="eggNOG" id="COG2207">
    <property type="taxonomic scope" value="Bacteria"/>
</dbReference>
<proteinExistence type="predicted"/>
<dbReference type="SUPFAM" id="SSF51215">
    <property type="entry name" value="Regulatory protein AraC"/>
    <property type="match status" value="1"/>
</dbReference>
<evidence type="ECO:0000259" key="4">
    <source>
        <dbReference type="PROSITE" id="PS01124"/>
    </source>
</evidence>
<protein>
    <submittedName>
        <fullName evidence="5">Transcriptional regulator, AraC family</fullName>
    </submittedName>
</protein>
<dbReference type="STRING" id="497964.CfE428DRAFT_4080"/>
<evidence type="ECO:0000256" key="3">
    <source>
        <dbReference type="ARBA" id="ARBA00023163"/>
    </source>
</evidence>
<dbReference type="GO" id="GO:0043565">
    <property type="term" value="F:sequence-specific DNA binding"/>
    <property type="evidence" value="ECO:0007669"/>
    <property type="project" value="InterPro"/>
</dbReference>
<sequence>MKISDSKITQNLRRLMREIHEPASLFSGMTIQQSLAPENIIIFKRTDTTLLKPEGVSVNFHHRFELVSVLDTAAPARIDRTTYDLHPGECALIFPNQFHHFMDVSKSHLDWLFITFELKNHDAIRSLQNSPRVLDPTCLELLNNIVQEFVHPKNAAHDTLEISYALSRVLLHLLDCPPLPTDRRDIHSSDDVRDVILESINKYVRANLGRAVTIADIAGELGYSVSHLRAVFRDRLGVSLGKYMRESRLSEAAQLLQSSGLNVSDIGERCGFESLYAFSRAFRKAYGIPPRTYRQLVQEGGPLPVSGKKS</sequence>
<dbReference type="Gene3D" id="2.60.120.10">
    <property type="entry name" value="Jelly Rolls"/>
    <property type="match status" value="1"/>
</dbReference>
<dbReference type="PROSITE" id="PS01124">
    <property type="entry name" value="HTH_ARAC_FAMILY_2"/>
    <property type="match status" value="1"/>
</dbReference>
<dbReference type="Pfam" id="PF12833">
    <property type="entry name" value="HTH_18"/>
    <property type="match status" value="1"/>
</dbReference>
<dbReference type="InterPro" id="IPR014710">
    <property type="entry name" value="RmlC-like_jellyroll"/>
</dbReference>
<evidence type="ECO:0000256" key="2">
    <source>
        <dbReference type="ARBA" id="ARBA00023125"/>
    </source>
</evidence>
<comment type="caution">
    <text evidence="5">The sequence shown here is derived from an EMBL/GenBank/DDBJ whole genome shotgun (WGS) entry which is preliminary data.</text>
</comment>
<name>B4D591_9BACT</name>
<dbReference type="Proteomes" id="UP000005824">
    <property type="component" value="Unassembled WGS sequence"/>
</dbReference>
<dbReference type="PROSITE" id="PS00041">
    <property type="entry name" value="HTH_ARAC_FAMILY_1"/>
    <property type="match status" value="1"/>
</dbReference>
<organism evidence="5 6">
    <name type="scientific">Chthoniobacter flavus Ellin428</name>
    <dbReference type="NCBI Taxonomy" id="497964"/>
    <lineage>
        <taxon>Bacteria</taxon>
        <taxon>Pseudomonadati</taxon>
        <taxon>Verrucomicrobiota</taxon>
        <taxon>Spartobacteria</taxon>
        <taxon>Chthoniobacterales</taxon>
        <taxon>Chthoniobacteraceae</taxon>
        <taxon>Chthoniobacter</taxon>
    </lineage>
</organism>
<dbReference type="InParanoid" id="B4D591"/>
<evidence type="ECO:0000313" key="6">
    <source>
        <dbReference type="Proteomes" id="UP000005824"/>
    </source>
</evidence>
<gene>
    <name evidence="5" type="ORF">CfE428DRAFT_4080</name>
</gene>
<dbReference type="RefSeq" id="WP_006981404.1">
    <property type="nucleotide sequence ID" value="NZ_ABVL01000013.1"/>
</dbReference>
<reference evidence="5 6" key="1">
    <citation type="journal article" date="2011" name="J. Bacteriol.">
        <title>Genome sequence of Chthoniobacter flavus Ellin428, an aerobic heterotrophic soil bacterium.</title>
        <authorList>
            <person name="Kant R."/>
            <person name="van Passel M.W."/>
            <person name="Palva A."/>
            <person name="Lucas S."/>
            <person name="Lapidus A."/>
            <person name="Glavina Del Rio T."/>
            <person name="Dalin E."/>
            <person name="Tice H."/>
            <person name="Bruce D."/>
            <person name="Goodwin L."/>
            <person name="Pitluck S."/>
            <person name="Larimer F.W."/>
            <person name="Land M.L."/>
            <person name="Hauser L."/>
            <person name="Sangwan P."/>
            <person name="de Vos W.M."/>
            <person name="Janssen P.H."/>
            <person name="Smidt H."/>
        </authorList>
    </citation>
    <scope>NUCLEOTIDE SEQUENCE [LARGE SCALE GENOMIC DNA]</scope>
    <source>
        <strain evidence="5 6">Ellin428</strain>
    </source>
</reference>
<dbReference type="Gene3D" id="1.10.10.60">
    <property type="entry name" value="Homeodomain-like"/>
    <property type="match status" value="1"/>
</dbReference>
<dbReference type="InterPro" id="IPR018062">
    <property type="entry name" value="HTH_AraC-typ_CS"/>
</dbReference>
<evidence type="ECO:0000256" key="1">
    <source>
        <dbReference type="ARBA" id="ARBA00023015"/>
    </source>
</evidence>
<dbReference type="SUPFAM" id="SSF46689">
    <property type="entry name" value="Homeodomain-like"/>
    <property type="match status" value="2"/>
</dbReference>
<dbReference type="AlphaFoldDB" id="B4D591"/>
<feature type="domain" description="HTH araC/xylS-type" evidence="4">
    <location>
        <begin position="198"/>
        <end position="296"/>
    </location>
</feature>
<dbReference type="GO" id="GO:0003700">
    <property type="term" value="F:DNA-binding transcription factor activity"/>
    <property type="evidence" value="ECO:0007669"/>
    <property type="project" value="InterPro"/>
</dbReference>